<evidence type="ECO:0008006" key="4">
    <source>
        <dbReference type="Google" id="ProtNLM"/>
    </source>
</evidence>
<evidence type="ECO:0000256" key="1">
    <source>
        <dbReference type="SAM" id="Phobius"/>
    </source>
</evidence>
<dbReference type="EMBL" id="JAAARO010000021">
    <property type="protein sequence ID" value="KAF5728888.1"/>
    <property type="molecule type" value="Genomic_DNA"/>
</dbReference>
<dbReference type="Proteomes" id="UP000593562">
    <property type="component" value="Unassembled WGS sequence"/>
</dbReference>
<reference evidence="2 3" key="1">
    <citation type="journal article" date="2020" name="Nat. Commun.">
        <title>Genome of Tripterygium wilfordii and identification of cytochrome P450 involved in triptolide biosynthesis.</title>
        <authorList>
            <person name="Tu L."/>
            <person name="Su P."/>
            <person name="Zhang Z."/>
            <person name="Gao L."/>
            <person name="Wang J."/>
            <person name="Hu T."/>
            <person name="Zhou J."/>
            <person name="Zhang Y."/>
            <person name="Zhao Y."/>
            <person name="Liu Y."/>
            <person name="Song Y."/>
            <person name="Tong Y."/>
            <person name="Lu Y."/>
            <person name="Yang J."/>
            <person name="Xu C."/>
            <person name="Jia M."/>
            <person name="Peters R.J."/>
            <person name="Huang L."/>
            <person name="Gao W."/>
        </authorList>
    </citation>
    <scope>NUCLEOTIDE SEQUENCE [LARGE SCALE GENOMIC DNA]</scope>
    <source>
        <strain evidence="3">cv. XIE 37</strain>
        <tissue evidence="2">Leaf</tissue>
    </source>
</reference>
<feature type="transmembrane region" description="Helical" evidence="1">
    <location>
        <begin position="140"/>
        <end position="161"/>
    </location>
</feature>
<feature type="transmembrane region" description="Helical" evidence="1">
    <location>
        <begin position="84"/>
        <end position="105"/>
    </location>
</feature>
<feature type="transmembrane region" description="Helical" evidence="1">
    <location>
        <begin position="250"/>
        <end position="269"/>
    </location>
</feature>
<evidence type="ECO:0000313" key="2">
    <source>
        <dbReference type="EMBL" id="KAF5728888.1"/>
    </source>
</evidence>
<sequence length="440" mass="49950">MEDEEQLSSNKVDKGGALTLNRDGIESKSFRSLLSWFCLDHSNLWKSGVSWSVFFVLGIGAPLVSHFVFLCSTCDSEHQRPYDAVVQLSLSSLAVVSFLCLSAWARKFGVRRFLFLDKLSDESDKVREGYQKHLQRSMRLLCIFVLPCFAVEIVYRIWWYATGAHEIPYYGNMYVSDTIICIMQLVSWLYRTSIYILVCILYQLICHLQILKLEDFAQVFQQETEVGSILQQHLKIRRSLKVISHRFRKFILSSLILVTASQLICLLITTRSSANNNIFEAGELSLCSIILVLGLFICLRSATKITHKAQSITSLAAKWHVCATINSFDELDGETPTTQITSNRVYPVNIDCELDDEEDDAEDDLDNSKLVPVFAHTISFQKRHALVMYLENNRAGITVFGFMLDRTGLHAVFGVELALLLWLLNKTIGIALPFFGALRA</sequence>
<protein>
    <recommendedName>
        <fullName evidence="4">Extracellular ligand-gated ion channel protein</fullName>
    </recommendedName>
</protein>
<keyword evidence="1" id="KW-0812">Transmembrane</keyword>
<accession>A0A7J7C457</accession>
<feature type="transmembrane region" description="Helical" evidence="1">
    <location>
        <begin position="281"/>
        <end position="299"/>
    </location>
</feature>
<keyword evidence="3" id="KW-1185">Reference proteome</keyword>
<feature type="transmembrane region" description="Helical" evidence="1">
    <location>
        <begin position="173"/>
        <end position="202"/>
    </location>
</feature>
<gene>
    <name evidence="2" type="ORF">HS088_TW21G01042</name>
</gene>
<keyword evidence="1" id="KW-0472">Membrane</keyword>
<dbReference type="PANTHER" id="PTHR31963">
    <property type="entry name" value="RAS GUANINE NUCLEOTIDE EXCHANGE FACTOR K"/>
    <property type="match status" value="1"/>
</dbReference>
<feature type="transmembrane region" description="Helical" evidence="1">
    <location>
        <begin position="49"/>
        <end position="69"/>
    </location>
</feature>
<name>A0A7J7C457_TRIWF</name>
<keyword evidence="1" id="KW-1133">Transmembrane helix</keyword>
<proteinExistence type="predicted"/>
<feature type="transmembrane region" description="Helical" evidence="1">
    <location>
        <begin position="411"/>
        <end position="435"/>
    </location>
</feature>
<dbReference type="PANTHER" id="PTHR31963:SF17">
    <property type="entry name" value="PROTEIN, PUTATIVE (DUF3537)-RELATED"/>
    <property type="match status" value="1"/>
</dbReference>
<dbReference type="InterPro" id="IPR021924">
    <property type="entry name" value="DUF3537"/>
</dbReference>
<comment type="caution">
    <text evidence="2">The sequence shown here is derived from an EMBL/GenBank/DDBJ whole genome shotgun (WGS) entry which is preliminary data.</text>
</comment>
<dbReference type="AlphaFoldDB" id="A0A7J7C457"/>
<evidence type="ECO:0000313" key="3">
    <source>
        <dbReference type="Proteomes" id="UP000593562"/>
    </source>
</evidence>
<dbReference type="InParanoid" id="A0A7J7C457"/>
<dbReference type="Pfam" id="PF12056">
    <property type="entry name" value="DUF3537"/>
    <property type="match status" value="1"/>
</dbReference>
<organism evidence="2 3">
    <name type="scientific">Tripterygium wilfordii</name>
    <name type="common">Thunder God vine</name>
    <dbReference type="NCBI Taxonomy" id="458696"/>
    <lineage>
        <taxon>Eukaryota</taxon>
        <taxon>Viridiplantae</taxon>
        <taxon>Streptophyta</taxon>
        <taxon>Embryophyta</taxon>
        <taxon>Tracheophyta</taxon>
        <taxon>Spermatophyta</taxon>
        <taxon>Magnoliopsida</taxon>
        <taxon>eudicotyledons</taxon>
        <taxon>Gunneridae</taxon>
        <taxon>Pentapetalae</taxon>
        <taxon>rosids</taxon>
        <taxon>fabids</taxon>
        <taxon>Celastrales</taxon>
        <taxon>Celastraceae</taxon>
        <taxon>Tripterygium</taxon>
    </lineage>
</organism>